<comment type="subcellular location">
    <subcellularLocation>
        <location evidence="1">Cell membrane</location>
        <topology evidence="1">Multi-pass membrane protein</topology>
    </subcellularLocation>
</comment>
<dbReference type="PANTHER" id="PTHR22926:SF3">
    <property type="entry name" value="UNDECAPRENYL-PHOSPHATE ALPHA-N-ACETYLGLUCOSAMINYL 1-PHOSPHATE TRANSFERASE"/>
    <property type="match status" value="1"/>
</dbReference>
<gene>
    <name evidence="8" type="ORF">HNP65_001019</name>
</gene>
<evidence type="ECO:0000256" key="7">
    <source>
        <dbReference type="SAM" id="Phobius"/>
    </source>
</evidence>
<proteinExistence type="predicted"/>
<dbReference type="PANTHER" id="PTHR22926">
    <property type="entry name" value="PHOSPHO-N-ACETYLMURAMOYL-PENTAPEPTIDE-TRANSFERASE"/>
    <property type="match status" value="1"/>
</dbReference>
<dbReference type="GO" id="GO:0016780">
    <property type="term" value="F:phosphotransferase activity, for other substituted phosphate groups"/>
    <property type="evidence" value="ECO:0007669"/>
    <property type="project" value="InterPro"/>
</dbReference>
<feature type="transmembrane region" description="Helical" evidence="7">
    <location>
        <begin position="96"/>
        <end position="114"/>
    </location>
</feature>
<feature type="transmembrane region" description="Helical" evidence="7">
    <location>
        <begin position="37"/>
        <end position="56"/>
    </location>
</feature>
<comment type="caution">
    <text evidence="8">The sequence shown here is derived from an EMBL/GenBank/DDBJ whole genome shotgun (WGS) entry which is preliminary data.</text>
</comment>
<organism evidence="8 9">
    <name type="scientific">Thermosipho japonicus</name>
    <dbReference type="NCBI Taxonomy" id="90323"/>
    <lineage>
        <taxon>Bacteria</taxon>
        <taxon>Thermotogati</taxon>
        <taxon>Thermotogota</taxon>
        <taxon>Thermotogae</taxon>
        <taxon>Thermotogales</taxon>
        <taxon>Fervidobacteriaceae</taxon>
        <taxon>Thermosipho</taxon>
    </lineage>
</organism>
<evidence type="ECO:0000256" key="2">
    <source>
        <dbReference type="ARBA" id="ARBA00022475"/>
    </source>
</evidence>
<keyword evidence="9" id="KW-1185">Reference proteome</keyword>
<protein>
    <submittedName>
        <fullName evidence="8">UDP-N-acetylmuramyl pentapeptide phosphotransferase/UDP-N-acetylglucosamine-1-phosphate transferase</fullName>
    </submittedName>
</protein>
<evidence type="ECO:0000256" key="1">
    <source>
        <dbReference type="ARBA" id="ARBA00004651"/>
    </source>
</evidence>
<dbReference type="RefSeq" id="WP_184619238.1">
    <property type="nucleotide sequence ID" value="NZ_JACHEX010000002.1"/>
</dbReference>
<evidence type="ECO:0000313" key="8">
    <source>
        <dbReference type="EMBL" id="MBB6062581.1"/>
    </source>
</evidence>
<evidence type="ECO:0000256" key="6">
    <source>
        <dbReference type="ARBA" id="ARBA00023136"/>
    </source>
</evidence>
<sequence>MLWSFILSFLLSLISLPIIRKISIKYNIIDKKSSIPYFDGLSIIFSLLLCTPFNIFQKFYIIIFGFLGIYLDLKTINYLIKLLIEALLGYLATSQYLSNPVDLIIAILFFIFIVNSIQNKEEKRKPLSIVFLISSLFLVLTISVPFNKYFLLSISGSLIAYVVYNFSIRKVFLGNTGKYAIGSIFGISVISSLSKGYIYFFASIIVLLPYLLDTTVVMFRKIIYKKHLVEDDKNNIFDKVFKKVKDRRKAEFLFLIIYLIFSLNGFYFLYYPYISLVISVLFSIFIIYKLELFKYDGDNK</sequence>
<dbReference type="AlphaFoldDB" id="A0A841GUV9"/>
<evidence type="ECO:0000256" key="5">
    <source>
        <dbReference type="ARBA" id="ARBA00022989"/>
    </source>
</evidence>
<reference evidence="8 9" key="1">
    <citation type="submission" date="2020-08" db="EMBL/GenBank/DDBJ databases">
        <title>Genomic Encyclopedia of Type Strains, Phase IV (KMG-IV): sequencing the most valuable type-strain genomes for metagenomic binning, comparative biology and taxonomic classification.</title>
        <authorList>
            <person name="Goeker M."/>
        </authorList>
    </citation>
    <scope>NUCLEOTIDE SEQUENCE [LARGE SCALE GENOMIC DNA]</scope>
    <source>
        <strain evidence="8 9">DSM 13481</strain>
    </source>
</reference>
<keyword evidence="4 7" id="KW-0812">Transmembrane</keyword>
<dbReference type="EMBL" id="JACHEX010000002">
    <property type="protein sequence ID" value="MBB6062581.1"/>
    <property type="molecule type" value="Genomic_DNA"/>
</dbReference>
<evidence type="ECO:0000256" key="4">
    <source>
        <dbReference type="ARBA" id="ARBA00022692"/>
    </source>
</evidence>
<keyword evidence="2" id="KW-1003">Cell membrane</keyword>
<dbReference type="InterPro" id="IPR000715">
    <property type="entry name" value="Glycosyl_transferase_4"/>
</dbReference>
<keyword evidence="3 8" id="KW-0808">Transferase</keyword>
<name>A0A841GUV9_9BACT</name>
<feature type="transmembrane region" description="Helical" evidence="7">
    <location>
        <begin position="276"/>
        <end position="293"/>
    </location>
</feature>
<feature type="transmembrane region" description="Helical" evidence="7">
    <location>
        <begin position="173"/>
        <end position="191"/>
    </location>
</feature>
<keyword evidence="6 7" id="KW-0472">Membrane</keyword>
<feature type="transmembrane region" description="Helical" evidence="7">
    <location>
        <begin position="63"/>
        <end position="84"/>
    </location>
</feature>
<dbReference type="Proteomes" id="UP000555828">
    <property type="component" value="Unassembled WGS sequence"/>
</dbReference>
<dbReference type="GO" id="GO:0071555">
    <property type="term" value="P:cell wall organization"/>
    <property type="evidence" value="ECO:0007669"/>
    <property type="project" value="TreeGrafter"/>
</dbReference>
<evidence type="ECO:0000256" key="3">
    <source>
        <dbReference type="ARBA" id="ARBA00022679"/>
    </source>
</evidence>
<dbReference type="GO" id="GO:0005886">
    <property type="term" value="C:plasma membrane"/>
    <property type="evidence" value="ECO:0007669"/>
    <property type="project" value="UniProtKB-SubCell"/>
</dbReference>
<feature type="transmembrane region" description="Helical" evidence="7">
    <location>
        <begin position="252"/>
        <end position="270"/>
    </location>
</feature>
<feature type="transmembrane region" description="Helical" evidence="7">
    <location>
        <begin position="149"/>
        <end position="166"/>
    </location>
</feature>
<keyword evidence="5 7" id="KW-1133">Transmembrane helix</keyword>
<evidence type="ECO:0000313" key="9">
    <source>
        <dbReference type="Proteomes" id="UP000555828"/>
    </source>
</evidence>
<accession>A0A841GUV9</accession>
<dbReference type="GO" id="GO:0044038">
    <property type="term" value="P:cell wall macromolecule biosynthetic process"/>
    <property type="evidence" value="ECO:0007669"/>
    <property type="project" value="TreeGrafter"/>
</dbReference>
<feature type="transmembrane region" description="Helical" evidence="7">
    <location>
        <begin position="197"/>
        <end position="219"/>
    </location>
</feature>
<feature type="transmembrane region" description="Helical" evidence="7">
    <location>
        <begin position="126"/>
        <end position="143"/>
    </location>
</feature>